<evidence type="ECO:0000256" key="1">
    <source>
        <dbReference type="ARBA" id="ARBA00023015"/>
    </source>
</evidence>
<sequence>MITDLFLRGRGRERMSVTDIQALEDSVEDVRTLGPRQLLVERGREVQNSTLLLEGLMCRYMDDREGHRQIVAFHVPGDFVDLHGFTMKRLDHDIGTLTPVRYGVVPHARLTTVTESWPRLTRLLWFSTLLDAAMHREWIFRLGRLGAEGRVAHMFCELHARMAMIERVTDGSFTLPVTQVDIAEACGLTSVHVNRVLRSLRERNALTFKGGVARILDLKVLETLSEFDPLYLYGSDVELGAG</sequence>
<evidence type="ECO:0000313" key="8">
    <source>
        <dbReference type="Proteomes" id="UP000436801"/>
    </source>
</evidence>
<keyword evidence="2" id="KW-0238">DNA-binding</keyword>
<dbReference type="EMBL" id="FNBI01000001">
    <property type="protein sequence ID" value="SDE66442.1"/>
    <property type="molecule type" value="Genomic_DNA"/>
</dbReference>
<evidence type="ECO:0000256" key="3">
    <source>
        <dbReference type="ARBA" id="ARBA00023163"/>
    </source>
</evidence>
<dbReference type="Gene3D" id="2.60.120.10">
    <property type="entry name" value="Jelly Rolls"/>
    <property type="match status" value="1"/>
</dbReference>
<dbReference type="GO" id="GO:0003677">
    <property type="term" value="F:DNA binding"/>
    <property type="evidence" value="ECO:0007669"/>
    <property type="project" value="UniProtKB-KW"/>
</dbReference>
<dbReference type="EMBL" id="WSUT01000005">
    <property type="protein sequence ID" value="MWC45120.1"/>
    <property type="molecule type" value="Genomic_DNA"/>
</dbReference>
<dbReference type="AlphaFoldDB" id="A0A1G7ES20"/>
<dbReference type="InterPro" id="IPR036388">
    <property type="entry name" value="WH-like_DNA-bd_sf"/>
</dbReference>
<dbReference type="GO" id="GO:0006355">
    <property type="term" value="P:regulation of DNA-templated transcription"/>
    <property type="evidence" value="ECO:0007669"/>
    <property type="project" value="InterPro"/>
</dbReference>
<dbReference type="SUPFAM" id="SSF51206">
    <property type="entry name" value="cAMP-binding domain-like"/>
    <property type="match status" value="1"/>
</dbReference>
<dbReference type="Gene3D" id="1.10.10.10">
    <property type="entry name" value="Winged helix-like DNA-binding domain superfamily/Winged helix DNA-binding domain"/>
    <property type="match status" value="1"/>
</dbReference>
<gene>
    <name evidence="5" type="ORF">GQR91_15985</name>
    <name evidence="6" type="ORF">SAMN05216557_10178</name>
</gene>
<evidence type="ECO:0000313" key="5">
    <source>
        <dbReference type="EMBL" id="MWC45120.1"/>
    </source>
</evidence>
<protein>
    <submittedName>
        <fullName evidence="5">Helix-turn-helix domain-containing protein</fullName>
    </submittedName>
    <submittedName>
        <fullName evidence="6">cAMP-binding domain of CRP or a regulatory subunit of cAMP-dependent protein kinases</fullName>
    </submittedName>
</protein>
<evidence type="ECO:0000313" key="7">
    <source>
        <dbReference type="Proteomes" id="UP000323502"/>
    </source>
</evidence>
<evidence type="ECO:0000256" key="2">
    <source>
        <dbReference type="ARBA" id="ARBA00023125"/>
    </source>
</evidence>
<dbReference type="SUPFAM" id="SSF46785">
    <property type="entry name" value="Winged helix' DNA-binding domain"/>
    <property type="match status" value="1"/>
</dbReference>
<dbReference type="OrthoDB" id="6155297at2"/>
<dbReference type="SMART" id="SM00419">
    <property type="entry name" value="HTH_CRP"/>
    <property type="match status" value="1"/>
</dbReference>
<organism evidence="6 7">
    <name type="scientific">Sphingomonas carotinifaciens</name>
    <dbReference type="NCBI Taxonomy" id="1166323"/>
    <lineage>
        <taxon>Bacteria</taxon>
        <taxon>Pseudomonadati</taxon>
        <taxon>Pseudomonadota</taxon>
        <taxon>Alphaproteobacteria</taxon>
        <taxon>Sphingomonadales</taxon>
        <taxon>Sphingomonadaceae</taxon>
        <taxon>Sphingomonas</taxon>
    </lineage>
</organism>
<dbReference type="CDD" id="cd00038">
    <property type="entry name" value="CAP_ED"/>
    <property type="match status" value="1"/>
</dbReference>
<dbReference type="Proteomes" id="UP000323502">
    <property type="component" value="Unassembled WGS sequence"/>
</dbReference>
<evidence type="ECO:0000259" key="4">
    <source>
        <dbReference type="PROSITE" id="PS51063"/>
    </source>
</evidence>
<dbReference type="InterPro" id="IPR012318">
    <property type="entry name" value="HTH_CRP"/>
</dbReference>
<proteinExistence type="predicted"/>
<reference evidence="5 8" key="2">
    <citation type="submission" date="2019-12" db="EMBL/GenBank/DDBJ databases">
        <authorList>
            <person name="Zheng J."/>
        </authorList>
    </citation>
    <scope>NUCLEOTIDE SEQUENCE [LARGE SCALE GENOMIC DNA]</scope>
    <source>
        <strain evidence="5 8">DSM 27347</strain>
    </source>
</reference>
<dbReference type="Pfam" id="PF13545">
    <property type="entry name" value="HTH_Crp_2"/>
    <property type="match status" value="1"/>
</dbReference>
<dbReference type="Proteomes" id="UP000436801">
    <property type="component" value="Unassembled WGS sequence"/>
</dbReference>
<dbReference type="InterPro" id="IPR036390">
    <property type="entry name" value="WH_DNA-bd_sf"/>
</dbReference>
<dbReference type="PROSITE" id="PS51063">
    <property type="entry name" value="HTH_CRP_2"/>
    <property type="match status" value="1"/>
</dbReference>
<dbReference type="InterPro" id="IPR000595">
    <property type="entry name" value="cNMP-bd_dom"/>
</dbReference>
<name>A0A1G7ES20_9SPHN</name>
<keyword evidence="3" id="KW-0804">Transcription</keyword>
<dbReference type="InterPro" id="IPR014710">
    <property type="entry name" value="RmlC-like_jellyroll"/>
</dbReference>
<evidence type="ECO:0000313" key="6">
    <source>
        <dbReference type="EMBL" id="SDE66442.1"/>
    </source>
</evidence>
<dbReference type="InterPro" id="IPR018490">
    <property type="entry name" value="cNMP-bd_dom_sf"/>
</dbReference>
<keyword evidence="1" id="KW-0805">Transcription regulation</keyword>
<reference evidence="6 7" key="1">
    <citation type="submission" date="2016-10" db="EMBL/GenBank/DDBJ databases">
        <authorList>
            <person name="Varghese N."/>
            <person name="Submissions S."/>
        </authorList>
    </citation>
    <scope>NUCLEOTIDE SEQUENCE [LARGE SCALE GENOMIC DNA]</scope>
    <source>
        <strain evidence="6 7">S7-754</strain>
    </source>
</reference>
<keyword evidence="7" id="KW-1185">Reference proteome</keyword>
<accession>A0A1G7ES20</accession>
<feature type="domain" description="HTH crp-type" evidence="4">
    <location>
        <begin position="145"/>
        <end position="219"/>
    </location>
</feature>